<evidence type="ECO:0000256" key="1">
    <source>
        <dbReference type="ARBA" id="ARBA00001964"/>
    </source>
</evidence>
<dbReference type="InterPro" id="IPR005475">
    <property type="entry name" value="Transketolase-like_Pyr-bd"/>
</dbReference>
<dbReference type="Gene3D" id="3.40.50.920">
    <property type="match status" value="1"/>
</dbReference>
<proteinExistence type="inferred from homology"/>
<dbReference type="InterPro" id="IPR009014">
    <property type="entry name" value="Transketo_C/PFOR_II"/>
</dbReference>
<gene>
    <name evidence="5" type="ORF">AJ81_09100</name>
</gene>
<evidence type="ECO:0000256" key="3">
    <source>
        <dbReference type="ARBA" id="ARBA00023052"/>
    </source>
</evidence>
<dbReference type="InterPro" id="IPR051157">
    <property type="entry name" value="PDH/Transketolase"/>
</dbReference>
<dbReference type="PANTHER" id="PTHR43825:SF1">
    <property type="entry name" value="TRANSKETOLASE-LIKE PYRIMIDINE-BINDING DOMAIN-CONTAINING PROTEIN"/>
    <property type="match status" value="1"/>
</dbReference>
<dbReference type="PANTHER" id="PTHR43825">
    <property type="entry name" value="PYRUVATE DEHYDROGENASE E1 COMPONENT"/>
    <property type="match status" value="1"/>
</dbReference>
<dbReference type="PATRIC" id="fig|1123384.7.peg.1828"/>
<dbReference type="Proteomes" id="UP000077469">
    <property type="component" value="Chromosome"/>
</dbReference>
<dbReference type="STRING" id="1123384.AJ81_09100"/>
<dbReference type="CDD" id="cd07033">
    <property type="entry name" value="TPP_PYR_DXS_TK_like"/>
    <property type="match status" value="1"/>
</dbReference>
<dbReference type="InterPro" id="IPR029061">
    <property type="entry name" value="THDP-binding"/>
</dbReference>
<dbReference type="Pfam" id="PF02779">
    <property type="entry name" value="Transket_pyr"/>
    <property type="match status" value="1"/>
</dbReference>
<evidence type="ECO:0000313" key="6">
    <source>
        <dbReference type="Proteomes" id="UP000077469"/>
    </source>
</evidence>
<dbReference type="AlphaFoldDB" id="A0A0X1KSZ0"/>
<feature type="domain" description="Transketolase-like pyrimidine-binding" evidence="4">
    <location>
        <begin position="7"/>
        <end position="172"/>
    </location>
</feature>
<protein>
    <submittedName>
        <fullName evidence="5">Transketolase</fullName>
    </submittedName>
</protein>
<evidence type="ECO:0000259" key="4">
    <source>
        <dbReference type="SMART" id="SM00861"/>
    </source>
</evidence>
<dbReference type="SUPFAM" id="SSF52518">
    <property type="entry name" value="Thiamin diphosphate-binding fold (THDP-binding)"/>
    <property type="match status" value="1"/>
</dbReference>
<accession>A0A0X1KSZ0</accession>
<keyword evidence="3" id="KW-0786">Thiamine pyrophosphate</keyword>
<dbReference type="PaxDb" id="1123384-AJ81_09100"/>
<comment type="similarity">
    <text evidence="2">Belongs to the transketolase family.</text>
</comment>
<sequence>MSEKSKMASRHMVAQALMELAREDETIVVVTSDARGSAAITKFFDTFPERAIEVGIAEQSAVGIAAGLALCGKKVFVLGPACFYSARAFEQVKNDVAYTGANVKIIGVSGGVSYGPLGSTHHALHDIAAFRAIPNMDVILPSDANQAYAVVKHIVNRERPAYIRIGRNPIPFVYDQPSFEIAKGYVLRNGSDVTIIACGEVVWHALKACEILSKEGVEATLIDMPSIKPIDEEIIIKSARKTGKVVTVEEHSVHGGLGEAVSAVLGNNFPVPVEIIAIPDEFPVTGRQEEVFSHYGLDSVGIATRVQAFLRRLSHGR</sequence>
<evidence type="ECO:0000313" key="5">
    <source>
        <dbReference type="EMBL" id="AJC74305.1"/>
    </source>
</evidence>
<organism evidence="5 6">
    <name type="scientific">Pseudothermotoga hypogea DSM 11164 = NBRC 106472</name>
    <dbReference type="NCBI Taxonomy" id="1123384"/>
    <lineage>
        <taxon>Bacteria</taxon>
        <taxon>Thermotogati</taxon>
        <taxon>Thermotogota</taxon>
        <taxon>Thermotogae</taxon>
        <taxon>Thermotogales</taxon>
        <taxon>Thermotogaceae</taxon>
        <taxon>Pseudothermotoga</taxon>
    </lineage>
</organism>
<name>A0A0X1KSZ0_9THEM</name>
<dbReference type="SMART" id="SM00861">
    <property type="entry name" value="Transket_pyr"/>
    <property type="match status" value="1"/>
</dbReference>
<dbReference type="RefSeq" id="WP_051368773.1">
    <property type="nucleotide sequence ID" value="NC_022795.1"/>
</dbReference>
<dbReference type="InterPro" id="IPR033248">
    <property type="entry name" value="Transketolase_C"/>
</dbReference>
<dbReference type="EMBL" id="CP007141">
    <property type="protein sequence ID" value="AJC74305.1"/>
    <property type="molecule type" value="Genomic_DNA"/>
</dbReference>
<dbReference type="FunFam" id="3.40.50.970:FF:000129">
    <property type="entry name" value="Transketolase"/>
    <property type="match status" value="1"/>
</dbReference>
<dbReference type="KEGG" id="phy:AJ81_09100"/>
<keyword evidence="6" id="KW-1185">Reference proteome</keyword>
<dbReference type="SUPFAM" id="SSF52922">
    <property type="entry name" value="TK C-terminal domain-like"/>
    <property type="match status" value="1"/>
</dbReference>
<evidence type="ECO:0000256" key="2">
    <source>
        <dbReference type="ARBA" id="ARBA00007131"/>
    </source>
</evidence>
<dbReference type="Pfam" id="PF02780">
    <property type="entry name" value="Transketolase_C"/>
    <property type="match status" value="1"/>
</dbReference>
<dbReference type="OrthoDB" id="8732661at2"/>
<reference evidence="5 6" key="1">
    <citation type="submission" date="2014-01" db="EMBL/GenBank/DDBJ databases">
        <title>Genome sequencing of Thermotog hypogea.</title>
        <authorList>
            <person name="Zhang X."/>
            <person name="Alvare G."/>
            <person name="Fristensky B."/>
            <person name="Chen L."/>
            <person name="Suen T."/>
            <person name="Chen Q."/>
            <person name="Ma K."/>
        </authorList>
    </citation>
    <scope>NUCLEOTIDE SEQUENCE [LARGE SCALE GENOMIC DNA]</scope>
    <source>
        <strain evidence="5 6">DSM 11164</strain>
    </source>
</reference>
<dbReference type="Gene3D" id="3.40.50.970">
    <property type="match status" value="1"/>
</dbReference>
<comment type="cofactor">
    <cofactor evidence="1">
        <name>thiamine diphosphate</name>
        <dbReference type="ChEBI" id="CHEBI:58937"/>
    </cofactor>
</comment>